<feature type="region of interest" description="Disordered" evidence="2">
    <location>
        <begin position="679"/>
        <end position="731"/>
    </location>
</feature>
<dbReference type="PANTHER" id="PTHR40619">
    <property type="entry name" value="FUNGAL STAND N-TERMINAL GOODBYE DOMAIN-CONTAINING PROTEIN"/>
    <property type="match status" value="1"/>
</dbReference>
<dbReference type="Proteomes" id="UP001239795">
    <property type="component" value="Unassembled WGS sequence"/>
</dbReference>
<feature type="compositionally biased region" description="Basic and acidic residues" evidence="2">
    <location>
        <begin position="686"/>
        <end position="697"/>
    </location>
</feature>
<feature type="domain" description="DUF7708" evidence="3">
    <location>
        <begin position="169"/>
        <end position="307"/>
    </location>
</feature>
<name>A0AAI9UWC5_9PEZI</name>
<evidence type="ECO:0000313" key="5">
    <source>
        <dbReference type="EMBL" id="KAK1464272.1"/>
    </source>
</evidence>
<evidence type="ECO:0000256" key="2">
    <source>
        <dbReference type="SAM" id="MobiDB-lite"/>
    </source>
</evidence>
<feature type="domain" description="Nephrocystin 3-like N-terminal" evidence="4">
    <location>
        <begin position="392"/>
        <end position="541"/>
    </location>
</feature>
<keyword evidence="1" id="KW-0677">Repeat</keyword>
<sequence length="731" mass="81691">MSNVGEPPDRGSSLRRIIRLGQPSPRRLPRPQLRDARLSSLLDKTKPQNHESMNEVDLIESLKTAQHVRVSELETSSLSATGSPLGTVNANRPAWALDLAKNPSLRNEFEQLEVAVNEYNTVASHHKGEIVVKQGCELKDVLAQAKALQEADSPNEGGRSLGNSIQAGLQQFCKSSLHYAAIMDTLAQHHPEWVSLAWGTIKLLLMVPIEYQKVEEGIVTNLGRIGAKLELVSLLLSFYPFERMADAASAIYISIAEFLGFCLRYLRRNCLVKTLKTIITPFETRLGPILKTIDDNYAILRQEAEVQFMIYQFEKQSSLLGDLAEVKEGHARIIGVLEASQSLDRALLKPPRLEIREDFFQDLLPLENSFLQVQLEIDLLPLFYLSESVNVLRLSSFHSWLSSKDSGLLWVDGYEIPRCPSWTTDLSLKIVRAATESGYNALSYFGSLNRGRNDVTPKSRVLVQSLLFSMLQRFPAVTSHGDPELFNAEIFVAAKTDLDLSWRIFVECLRVLPSPMVYIVIEGVDHVDVTKDQIADFESLLNRLGSISADILDEKVIKVALTSVRPNAGFQHLFPSRDRLEIVHEHKLLIRVPAAAARRRKPRPKMQKKNQLNLFSPGLTVEPGPTDTGSDFAPSDSGGESDGDVSDSSFDFDIYGKGKKKTDLARYPWSNLTLEYSRASPVQLESGEKLETTRGQDAENSDSSFDIYEKTTTKLPQEKPVSEEDLSDFAP</sequence>
<evidence type="ECO:0000259" key="3">
    <source>
        <dbReference type="Pfam" id="PF24809"/>
    </source>
</evidence>
<dbReference type="Pfam" id="PF24809">
    <property type="entry name" value="DUF7708"/>
    <property type="match status" value="1"/>
</dbReference>
<evidence type="ECO:0000256" key="1">
    <source>
        <dbReference type="ARBA" id="ARBA00022737"/>
    </source>
</evidence>
<gene>
    <name evidence="5" type="ORF">CMEL01_13033</name>
</gene>
<evidence type="ECO:0000259" key="4">
    <source>
        <dbReference type="Pfam" id="PF24883"/>
    </source>
</evidence>
<evidence type="ECO:0000313" key="6">
    <source>
        <dbReference type="Proteomes" id="UP001239795"/>
    </source>
</evidence>
<feature type="compositionally biased region" description="Basic residues" evidence="2">
    <location>
        <begin position="597"/>
        <end position="608"/>
    </location>
</feature>
<protein>
    <submittedName>
        <fullName evidence="5">Uncharacterized protein</fullName>
    </submittedName>
</protein>
<proteinExistence type="predicted"/>
<dbReference type="AlphaFoldDB" id="A0AAI9UWC5"/>
<accession>A0AAI9UWC5</accession>
<dbReference type="InterPro" id="IPR056884">
    <property type="entry name" value="NPHP3-like_N"/>
</dbReference>
<organism evidence="5 6">
    <name type="scientific">Colletotrichum melonis</name>
    <dbReference type="NCBI Taxonomy" id="1209925"/>
    <lineage>
        <taxon>Eukaryota</taxon>
        <taxon>Fungi</taxon>
        <taxon>Dikarya</taxon>
        <taxon>Ascomycota</taxon>
        <taxon>Pezizomycotina</taxon>
        <taxon>Sordariomycetes</taxon>
        <taxon>Hypocreomycetidae</taxon>
        <taxon>Glomerellales</taxon>
        <taxon>Glomerellaceae</taxon>
        <taxon>Colletotrichum</taxon>
        <taxon>Colletotrichum acutatum species complex</taxon>
    </lineage>
</organism>
<feature type="region of interest" description="Disordered" evidence="2">
    <location>
        <begin position="596"/>
        <end position="647"/>
    </location>
</feature>
<feature type="compositionally biased region" description="Basic and acidic residues" evidence="2">
    <location>
        <begin position="707"/>
        <end position="722"/>
    </location>
</feature>
<reference evidence="5 6" key="1">
    <citation type="submission" date="2016-10" db="EMBL/GenBank/DDBJ databases">
        <title>The genome sequence of Colletotrichum fioriniae PJ7.</title>
        <authorList>
            <person name="Baroncelli R."/>
        </authorList>
    </citation>
    <scope>NUCLEOTIDE SEQUENCE [LARGE SCALE GENOMIC DNA]</scope>
    <source>
        <strain evidence="5">Col 31</strain>
    </source>
</reference>
<feature type="region of interest" description="Disordered" evidence="2">
    <location>
        <begin position="1"/>
        <end position="34"/>
    </location>
</feature>
<keyword evidence="6" id="KW-1185">Reference proteome</keyword>
<dbReference type="InterPro" id="IPR056125">
    <property type="entry name" value="DUF7708"/>
</dbReference>
<comment type="caution">
    <text evidence="5">The sequence shown here is derived from an EMBL/GenBank/DDBJ whole genome shotgun (WGS) entry which is preliminary data.</text>
</comment>
<dbReference type="PANTHER" id="PTHR40619:SF3">
    <property type="entry name" value="FUNGAL STAND N-TERMINAL GOODBYE DOMAIN-CONTAINING PROTEIN"/>
    <property type="match status" value="1"/>
</dbReference>
<dbReference type="Pfam" id="PF24883">
    <property type="entry name" value="NPHP3_N"/>
    <property type="match status" value="1"/>
</dbReference>
<dbReference type="EMBL" id="MLGG01000006">
    <property type="protein sequence ID" value="KAK1464272.1"/>
    <property type="molecule type" value="Genomic_DNA"/>
</dbReference>